<feature type="region of interest" description="Disordered" evidence="2">
    <location>
        <begin position="99"/>
        <end position="138"/>
    </location>
</feature>
<keyword evidence="1" id="KW-0863">Zinc-finger</keyword>
<dbReference type="Proteomes" id="UP000607653">
    <property type="component" value="Unassembled WGS sequence"/>
</dbReference>
<dbReference type="AlphaFoldDB" id="A0A822YRF4"/>
<evidence type="ECO:0000256" key="2">
    <source>
        <dbReference type="SAM" id="MobiDB-lite"/>
    </source>
</evidence>
<name>A0A822YRF4_NELNU</name>
<evidence type="ECO:0000313" key="4">
    <source>
        <dbReference type="EMBL" id="DAD34141.1"/>
    </source>
</evidence>
<feature type="domain" description="C2H2-type" evidence="3">
    <location>
        <begin position="26"/>
        <end position="53"/>
    </location>
</feature>
<sequence>MAGSGLYDFMKPASSRTANEKKPRMFPCLYCSRKFLNSQALGGHQNAHKRERAAARRSFASAERLSDLGRSLHTQASSDYPCSPLLQYWPLEPPPREFHYGGISPVGSQSQSASTPEEPLSPATEPPEPVNLDLTLRL</sequence>
<evidence type="ECO:0000259" key="3">
    <source>
        <dbReference type="PROSITE" id="PS50157"/>
    </source>
</evidence>
<dbReference type="PANTHER" id="PTHR45730">
    <property type="entry name" value="ZINC FINGER PROTEIN JAGGED"/>
    <property type="match status" value="1"/>
</dbReference>
<proteinExistence type="predicted"/>
<keyword evidence="1" id="KW-0862">Zinc</keyword>
<feature type="compositionally biased region" description="Polar residues" evidence="2">
    <location>
        <begin position="106"/>
        <end position="115"/>
    </location>
</feature>
<dbReference type="GO" id="GO:0008270">
    <property type="term" value="F:zinc ion binding"/>
    <property type="evidence" value="ECO:0007669"/>
    <property type="project" value="UniProtKB-KW"/>
</dbReference>
<accession>A0A822YRF4</accession>
<dbReference type="SUPFAM" id="SSF57667">
    <property type="entry name" value="beta-beta-alpha zinc fingers"/>
    <property type="match status" value="1"/>
</dbReference>
<dbReference type="PANTHER" id="PTHR45730:SF109">
    <property type="entry name" value="ZINC FINGER PROTEIN KNUCKLES"/>
    <property type="match status" value="1"/>
</dbReference>
<dbReference type="InterPro" id="IPR036236">
    <property type="entry name" value="Znf_C2H2_sf"/>
</dbReference>
<dbReference type="GO" id="GO:0003700">
    <property type="term" value="F:DNA-binding transcription factor activity"/>
    <property type="evidence" value="ECO:0007669"/>
    <property type="project" value="InterPro"/>
</dbReference>
<comment type="caution">
    <text evidence="4">The sequence shown here is derived from an EMBL/GenBank/DDBJ whole genome shotgun (WGS) entry which is preliminary data.</text>
</comment>
<evidence type="ECO:0000256" key="1">
    <source>
        <dbReference type="PROSITE-ProRule" id="PRU00042"/>
    </source>
</evidence>
<gene>
    <name evidence="4" type="ORF">HUJ06_004781</name>
</gene>
<dbReference type="EMBL" id="DUZY01000004">
    <property type="protein sequence ID" value="DAD34141.1"/>
    <property type="molecule type" value="Genomic_DNA"/>
</dbReference>
<keyword evidence="1" id="KW-0479">Metal-binding</keyword>
<organism evidence="4 5">
    <name type="scientific">Nelumbo nucifera</name>
    <name type="common">Sacred lotus</name>
    <dbReference type="NCBI Taxonomy" id="4432"/>
    <lineage>
        <taxon>Eukaryota</taxon>
        <taxon>Viridiplantae</taxon>
        <taxon>Streptophyta</taxon>
        <taxon>Embryophyta</taxon>
        <taxon>Tracheophyta</taxon>
        <taxon>Spermatophyta</taxon>
        <taxon>Magnoliopsida</taxon>
        <taxon>Proteales</taxon>
        <taxon>Nelumbonaceae</taxon>
        <taxon>Nelumbo</taxon>
    </lineage>
</organism>
<keyword evidence="5" id="KW-1185">Reference proteome</keyword>
<dbReference type="InterPro" id="IPR045320">
    <property type="entry name" value="JAGGED/SL1-like"/>
</dbReference>
<feature type="region of interest" description="Disordered" evidence="2">
    <location>
        <begin position="1"/>
        <end position="21"/>
    </location>
</feature>
<evidence type="ECO:0000313" key="5">
    <source>
        <dbReference type="Proteomes" id="UP000607653"/>
    </source>
</evidence>
<dbReference type="PROSITE" id="PS50157">
    <property type="entry name" value="ZINC_FINGER_C2H2_2"/>
    <property type="match status" value="1"/>
</dbReference>
<protein>
    <recommendedName>
        <fullName evidence="3">C2H2-type domain-containing protein</fullName>
    </recommendedName>
</protein>
<dbReference type="InterPro" id="IPR013087">
    <property type="entry name" value="Znf_C2H2_type"/>
</dbReference>
<dbReference type="PROSITE" id="PS00028">
    <property type="entry name" value="ZINC_FINGER_C2H2_1"/>
    <property type="match status" value="1"/>
</dbReference>
<dbReference type="Gene3D" id="3.30.160.60">
    <property type="entry name" value="Classic Zinc Finger"/>
    <property type="match status" value="1"/>
</dbReference>
<reference evidence="4 5" key="1">
    <citation type="journal article" date="2020" name="Mol. Biol. Evol.">
        <title>Distinct Expression and Methylation Patterns for Genes with Different Fates following a Single Whole-Genome Duplication in Flowering Plants.</title>
        <authorList>
            <person name="Shi T."/>
            <person name="Rahmani R.S."/>
            <person name="Gugger P.F."/>
            <person name="Wang M."/>
            <person name="Li H."/>
            <person name="Zhang Y."/>
            <person name="Li Z."/>
            <person name="Wang Q."/>
            <person name="Van de Peer Y."/>
            <person name="Marchal K."/>
            <person name="Chen J."/>
        </authorList>
    </citation>
    <scope>NUCLEOTIDE SEQUENCE [LARGE SCALE GENOMIC DNA]</scope>
    <source>
        <tissue evidence="4">Leaf</tissue>
    </source>
</reference>